<feature type="transmembrane region" description="Helical" evidence="1">
    <location>
        <begin position="87"/>
        <end position="112"/>
    </location>
</feature>
<organism evidence="2 3">
    <name type="scientific">Stylosanthes scabra</name>
    <dbReference type="NCBI Taxonomy" id="79078"/>
    <lineage>
        <taxon>Eukaryota</taxon>
        <taxon>Viridiplantae</taxon>
        <taxon>Streptophyta</taxon>
        <taxon>Embryophyta</taxon>
        <taxon>Tracheophyta</taxon>
        <taxon>Spermatophyta</taxon>
        <taxon>Magnoliopsida</taxon>
        <taxon>eudicotyledons</taxon>
        <taxon>Gunneridae</taxon>
        <taxon>Pentapetalae</taxon>
        <taxon>rosids</taxon>
        <taxon>fabids</taxon>
        <taxon>Fabales</taxon>
        <taxon>Fabaceae</taxon>
        <taxon>Papilionoideae</taxon>
        <taxon>50 kb inversion clade</taxon>
        <taxon>dalbergioids sensu lato</taxon>
        <taxon>Dalbergieae</taxon>
        <taxon>Pterocarpus clade</taxon>
        <taxon>Stylosanthes</taxon>
    </lineage>
</organism>
<gene>
    <name evidence="2" type="ORF">PIB30_052117</name>
</gene>
<feature type="transmembrane region" description="Helical" evidence="1">
    <location>
        <begin position="25"/>
        <end position="42"/>
    </location>
</feature>
<protein>
    <submittedName>
        <fullName evidence="2">Uncharacterized protein</fullName>
    </submittedName>
</protein>
<evidence type="ECO:0000256" key="1">
    <source>
        <dbReference type="SAM" id="Phobius"/>
    </source>
</evidence>
<dbReference type="Proteomes" id="UP001341840">
    <property type="component" value="Unassembled WGS sequence"/>
</dbReference>
<accession>A0ABU6UGV3</accession>
<keyword evidence="1" id="KW-0472">Membrane</keyword>
<keyword evidence="1" id="KW-1133">Transmembrane helix</keyword>
<dbReference type="EMBL" id="JASCZI010121204">
    <property type="protein sequence ID" value="MED6160515.1"/>
    <property type="molecule type" value="Genomic_DNA"/>
</dbReference>
<reference evidence="2 3" key="1">
    <citation type="journal article" date="2023" name="Plants (Basel)">
        <title>Bridging the Gap: Combining Genomics and Transcriptomics Approaches to Understand Stylosanthes scabra, an Orphan Legume from the Brazilian Caatinga.</title>
        <authorList>
            <person name="Ferreira-Neto J.R.C."/>
            <person name="da Silva M.D."/>
            <person name="Binneck E."/>
            <person name="de Melo N.F."/>
            <person name="da Silva R.H."/>
            <person name="de Melo A.L.T.M."/>
            <person name="Pandolfi V."/>
            <person name="Bustamante F.O."/>
            <person name="Brasileiro-Vidal A.C."/>
            <person name="Benko-Iseppon A.M."/>
        </authorList>
    </citation>
    <scope>NUCLEOTIDE SEQUENCE [LARGE SCALE GENOMIC DNA]</scope>
    <source>
        <tissue evidence="2">Leaves</tissue>
    </source>
</reference>
<proteinExistence type="predicted"/>
<comment type="caution">
    <text evidence="2">The sequence shown here is derived from an EMBL/GenBank/DDBJ whole genome shotgun (WGS) entry which is preliminary data.</text>
</comment>
<feature type="transmembrane region" description="Helical" evidence="1">
    <location>
        <begin position="54"/>
        <end position="75"/>
    </location>
</feature>
<evidence type="ECO:0000313" key="3">
    <source>
        <dbReference type="Proteomes" id="UP001341840"/>
    </source>
</evidence>
<keyword evidence="3" id="KW-1185">Reference proteome</keyword>
<sequence>MKPQLQKHCSVEQGRLHSPLLQTRGTLAAELVLFSLFLSLFLPSTHHSHHRTPLLVIVIASLLLRPSCLPSPLLADHAAGFSGSSRSQFAALFGFAYLFIVSVHSCFPFFWFKLLSIQFPRWNQIAMEINLESLAFDIDFHPSNNLLAVGLITGHLHL</sequence>
<keyword evidence="1" id="KW-0812">Transmembrane</keyword>
<name>A0ABU6UGV3_9FABA</name>
<evidence type="ECO:0000313" key="2">
    <source>
        <dbReference type="EMBL" id="MED6160515.1"/>
    </source>
</evidence>